<accession>A0A1C3S624</accession>
<evidence type="ECO:0000313" key="1">
    <source>
        <dbReference type="EMBL" id="SCA80011.1"/>
    </source>
</evidence>
<dbReference type="EMBL" id="LT603033">
    <property type="protein sequence ID" value="SCA80011.1"/>
    <property type="molecule type" value="Genomic_DNA"/>
</dbReference>
<evidence type="ECO:0000313" key="2">
    <source>
        <dbReference type="Proteomes" id="UP000279386"/>
    </source>
</evidence>
<name>A0A1C3S624_9CAUD</name>
<proteinExistence type="predicted"/>
<organism evidence="1 2">
    <name type="scientific">Escherichia phage vB_Eco_slurp01</name>
    <dbReference type="NCBI Taxonomy" id="1874688"/>
    <lineage>
        <taxon>Viruses</taxon>
        <taxon>Duplodnaviria</taxon>
        <taxon>Heunggongvirae</taxon>
        <taxon>Uroviricota</taxon>
        <taxon>Caudoviricetes</taxon>
        <taxon>Asteriusvirus</taxon>
        <taxon>Asteriusvirus PBECO4</taxon>
    </lineage>
</organism>
<dbReference type="Proteomes" id="UP000279386">
    <property type="component" value="Segment"/>
</dbReference>
<reference evidence="1 2" key="1">
    <citation type="submission" date="2016-07" db="EMBL/GenBank/DDBJ databases">
        <authorList>
            <person name="Millard A."/>
        </authorList>
    </citation>
    <scope>NUCLEOTIDE SEQUENCE [LARGE SCALE GENOMIC DNA]</scope>
</reference>
<sequence>MTESELREMIDFIYEMVQDKNNINTIASGPRQIGNQITYSLSLWLHPCIKVDCLYFRPDIDAYYFVNHDALMKPHNRPVDDNFVTHPFYLADSEEDEFQKNTTLSPGEICIPYTLKDKMIYITEVMKTCW</sequence>
<protein>
    <submittedName>
        <fullName evidence="1">Uncharacterized protein</fullName>
    </submittedName>
</protein>
<gene>
    <name evidence="1" type="ORF">PSLUR01_00027</name>
</gene>